<keyword evidence="9" id="KW-1185">Reference proteome</keyword>
<evidence type="ECO:0000259" key="7">
    <source>
        <dbReference type="PROSITE" id="PS51895"/>
    </source>
</evidence>
<feature type="signal peptide" evidence="6">
    <location>
        <begin position="1"/>
        <end position="15"/>
    </location>
</feature>
<dbReference type="GO" id="GO:0005576">
    <property type="term" value="C:extracellular region"/>
    <property type="evidence" value="ECO:0007669"/>
    <property type="project" value="UniProtKB-SubCell"/>
</dbReference>
<keyword evidence="2" id="KW-0964">Secreted</keyword>
<evidence type="ECO:0000256" key="3">
    <source>
        <dbReference type="ARBA" id="ARBA00022729"/>
    </source>
</evidence>
<dbReference type="OrthoDB" id="3928926at2759"/>
<evidence type="ECO:0000256" key="1">
    <source>
        <dbReference type="ARBA" id="ARBA00004613"/>
    </source>
</evidence>
<accession>A0A194V8G3</accession>
<feature type="chain" id="PRO_5012181619" description="AA1-like domain-containing protein" evidence="6">
    <location>
        <begin position="16"/>
        <end position="216"/>
    </location>
</feature>
<dbReference type="AlphaFoldDB" id="A0A194V8G3"/>
<evidence type="ECO:0000256" key="5">
    <source>
        <dbReference type="PROSITE-ProRule" id="PRU01243"/>
    </source>
</evidence>
<comment type="subcellular location">
    <subcellularLocation>
        <location evidence="1">Secreted</location>
    </subcellularLocation>
</comment>
<dbReference type="Proteomes" id="UP000078576">
    <property type="component" value="Unassembled WGS sequence"/>
</dbReference>
<evidence type="ECO:0000256" key="6">
    <source>
        <dbReference type="SAM" id="SignalP"/>
    </source>
</evidence>
<dbReference type="EMBL" id="KN714747">
    <property type="protein sequence ID" value="KUI60292.1"/>
    <property type="molecule type" value="Genomic_DNA"/>
</dbReference>
<organism evidence="8 9">
    <name type="scientific">Cytospora mali</name>
    <name type="common">Apple Valsa canker fungus</name>
    <name type="synonym">Valsa mali</name>
    <dbReference type="NCBI Taxonomy" id="578113"/>
    <lineage>
        <taxon>Eukaryota</taxon>
        <taxon>Fungi</taxon>
        <taxon>Dikarya</taxon>
        <taxon>Ascomycota</taxon>
        <taxon>Pezizomycotina</taxon>
        <taxon>Sordariomycetes</taxon>
        <taxon>Sordariomycetidae</taxon>
        <taxon>Diaporthales</taxon>
        <taxon>Cytosporaceae</taxon>
        <taxon>Cytospora</taxon>
    </lineage>
</organism>
<reference evidence="9" key="1">
    <citation type="submission" date="2014-12" db="EMBL/GenBank/DDBJ databases">
        <title>Genome Sequence of Valsa Canker Pathogens Uncovers a Specific Adaption of Colonization on Woody Bark.</title>
        <authorList>
            <person name="Yin Z."/>
            <person name="Liu H."/>
            <person name="Gao X."/>
            <person name="Li Z."/>
            <person name="Song N."/>
            <person name="Ke X."/>
            <person name="Dai Q."/>
            <person name="Wu Y."/>
            <person name="Sun Y."/>
            <person name="Xu J.-R."/>
            <person name="Kang Z.K."/>
            <person name="Wang L."/>
            <person name="Huang L."/>
        </authorList>
    </citation>
    <scope>NUCLEOTIDE SEQUENCE [LARGE SCALE GENOMIC DNA]</scope>
    <source>
        <strain evidence="9">SXYL134</strain>
    </source>
</reference>
<keyword evidence="3 6" id="KW-0732">Signal</keyword>
<name>A0A194V8G3_CYTMA</name>
<feature type="domain" description="AA1-like" evidence="7">
    <location>
        <begin position="56"/>
        <end position="177"/>
    </location>
</feature>
<evidence type="ECO:0000256" key="2">
    <source>
        <dbReference type="ARBA" id="ARBA00022525"/>
    </source>
</evidence>
<keyword evidence="4" id="KW-1015">Disulfide bond</keyword>
<dbReference type="Gene3D" id="2.40.350.20">
    <property type="match status" value="1"/>
</dbReference>
<evidence type="ECO:0000313" key="8">
    <source>
        <dbReference type="EMBL" id="KUI60292.1"/>
    </source>
</evidence>
<comment type="caution">
    <text evidence="5">Lacks conserved residue(s) required for the propagation of feature annotation.</text>
</comment>
<protein>
    <recommendedName>
        <fullName evidence="7">AA1-like domain-containing protein</fullName>
    </recommendedName>
</protein>
<dbReference type="PROSITE" id="PS51895">
    <property type="entry name" value="AA1"/>
    <property type="match status" value="1"/>
</dbReference>
<proteinExistence type="predicted"/>
<evidence type="ECO:0000256" key="4">
    <source>
        <dbReference type="ARBA" id="ARBA00023157"/>
    </source>
</evidence>
<evidence type="ECO:0000313" key="9">
    <source>
        <dbReference type="Proteomes" id="UP000078576"/>
    </source>
</evidence>
<dbReference type="InterPro" id="IPR032382">
    <property type="entry name" value="AltA1"/>
</dbReference>
<sequence>MQITSVLALAGLAAAAPSNFTLSARNATGYPAGFPAGLKFRRSAPFANATALATRDETMSVDVSNLSVDEKLVGNTLNVESIASVYFNLDGNVTCTAQNPGTSGTLFDCGSTPYSFTLVNGTSTQFALQLYHTVDNTTHHSGKGDVETYCHDGGSSALGSYEICSQVSPATIVLSLALATSLTDKHLKWKVAFTIDSSDGTDGTSDLNARHDGDFA</sequence>
<gene>
    <name evidence="8" type="ORF">VP1G_07489</name>
</gene>
<dbReference type="Pfam" id="PF16541">
    <property type="entry name" value="AltA1"/>
    <property type="match status" value="1"/>
</dbReference>